<proteinExistence type="predicted"/>
<feature type="transmembrane region" description="Helical" evidence="2">
    <location>
        <begin position="612"/>
        <end position="630"/>
    </location>
</feature>
<dbReference type="Proteomes" id="UP001221142">
    <property type="component" value="Unassembled WGS sequence"/>
</dbReference>
<feature type="transmembrane region" description="Helical" evidence="2">
    <location>
        <begin position="573"/>
        <end position="600"/>
    </location>
</feature>
<protein>
    <recommendedName>
        <fullName evidence="5">WW domain-containing protein</fullName>
    </recommendedName>
</protein>
<evidence type="ECO:0000256" key="2">
    <source>
        <dbReference type="SAM" id="Phobius"/>
    </source>
</evidence>
<sequence>MPPPLIQLRASWCLRRLLALFVHNFPSGLHYALSILRIAIQRLRQAVSVLSGIGLKPDVGRLGPGIVESHSTDPGGGGYELGQLSHSATQPAEQTVFDVAAVDAALVTRNNKPVGFSSGNGGTANASVSPSATLNQSQEDLDSDRSSVVETIPIFPENFARYYARETISKERSRQYDIPPQTFKFAPLKPPTGWIAPLHSEGARYFYNPGRRIFTDANLCKPQNLANLNRVVELLTKQIQATADELNPHFAALLGHIQDPDVLVDLVIDLEPPTESQPHPSSGWYYFVDHSTRTPFWLQSLAAQQLDIWSEIQGYIEDEQLGHAMEHQYWKHCALFPSALSLTRPLVVELRDHIVFSIGDLSTSLTSTMSRTTDELKIWLTVVNQLEHALTSSPSLSLGSVVAFARYMEQFAEIRFSNFHGLPCARLDQEQSVYKDPNENKSSYLVTFVSPFFFFAPSVYLDLLRMAYLDGRVLMRVWQPLIQRLNSEWQEFIIIATVVLNVNVSFLSINSVDQLGTVHTAAQIMSYLSIVSSIGSILLALLLIRHWASPKFKESAVDLAAALHRRNTQSSGLTYLALIFSLPYTLLIWSTVLFFASFLLTACTRHDIRTQSLVGGSAGILALLVAWCIWDGWDMEHALHKPPALHRIKAAVRERVRMIRIRSPERSKTESTRQALLPRPIRRWTTFLSRQTTHVTPDDVEAGNI</sequence>
<evidence type="ECO:0000313" key="3">
    <source>
        <dbReference type="EMBL" id="KAJ7643930.1"/>
    </source>
</evidence>
<evidence type="ECO:0008006" key="5">
    <source>
        <dbReference type="Google" id="ProtNLM"/>
    </source>
</evidence>
<keyword evidence="2" id="KW-0812">Transmembrane</keyword>
<evidence type="ECO:0000313" key="4">
    <source>
        <dbReference type="Proteomes" id="UP001221142"/>
    </source>
</evidence>
<evidence type="ECO:0000256" key="1">
    <source>
        <dbReference type="SAM" id="MobiDB-lite"/>
    </source>
</evidence>
<reference evidence="3" key="1">
    <citation type="submission" date="2023-03" db="EMBL/GenBank/DDBJ databases">
        <title>Massive genome expansion in bonnet fungi (Mycena s.s.) driven by repeated elements and novel gene families across ecological guilds.</title>
        <authorList>
            <consortium name="Lawrence Berkeley National Laboratory"/>
            <person name="Harder C.B."/>
            <person name="Miyauchi S."/>
            <person name="Viragh M."/>
            <person name="Kuo A."/>
            <person name="Thoen E."/>
            <person name="Andreopoulos B."/>
            <person name="Lu D."/>
            <person name="Skrede I."/>
            <person name="Drula E."/>
            <person name="Henrissat B."/>
            <person name="Morin E."/>
            <person name="Kohler A."/>
            <person name="Barry K."/>
            <person name="LaButti K."/>
            <person name="Morin E."/>
            <person name="Salamov A."/>
            <person name="Lipzen A."/>
            <person name="Mereny Z."/>
            <person name="Hegedus B."/>
            <person name="Baldrian P."/>
            <person name="Stursova M."/>
            <person name="Weitz H."/>
            <person name="Taylor A."/>
            <person name="Grigoriev I.V."/>
            <person name="Nagy L.G."/>
            <person name="Martin F."/>
            <person name="Kauserud H."/>
        </authorList>
    </citation>
    <scope>NUCLEOTIDE SEQUENCE</scope>
    <source>
        <strain evidence="3">9284</strain>
    </source>
</reference>
<name>A0AAD7CAW7_9AGAR</name>
<feature type="transmembrane region" description="Helical" evidence="2">
    <location>
        <begin position="524"/>
        <end position="544"/>
    </location>
</feature>
<comment type="caution">
    <text evidence="3">The sequence shown here is derived from an EMBL/GenBank/DDBJ whole genome shotgun (WGS) entry which is preliminary data.</text>
</comment>
<feature type="transmembrane region" description="Helical" evidence="2">
    <location>
        <begin position="489"/>
        <end position="512"/>
    </location>
</feature>
<dbReference type="EMBL" id="JARKIF010000003">
    <property type="protein sequence ID" value="KAJ7643930.1"/>
    <property type="molecule type" value="Genomic_DNA"/>
</dbReference>
<keyword evidence="2" id="KW-1133">Transmembrane helix</keyword>
<gene>
    <name evidence="3" type="ORF">FB45DRAFT_1020741</name>
</gene>
<keyword evidence="4" id="KW-1185">Reference proteome</keyword>
<organism evidence="3 4">
    <name type="scientific">Roridomyces roridus</name>
    <dbReference type="NCBI Taxonomy" id="1738132"/>
    <lineage>
        <taxon>Eukaryota</taxon>
        <taxon>Fungi</taxon>
        <taxon>Dikarya</taxon>
        <taxon>Basidiomycota</taxon>
        <taxon>Agaricomycotina</taxon>
        <taxon>Agaricomycetes</taxon>
        <taxon>Agaricomycetidae</taxon>
        <taxon>Agaricales</taxon>
        <taxon>Marasmiineae</taxon>
        <taxon>Mycenaceae</taxon>
        <taxon>Roridomyces</taxon>
    </lineage>
</organism>
<feature type="compositionally biased region" description="Polar residues" evidence="1">
    <location>
        <begin position="123"/>
        <end position="138"/>
    </location>
</feature>
<keyword evidence="2" id="KW-0472">Membrane</keyword>
<accession>A0AAD7CAW7</accession>
<feature type="region of interest" description="Disordered" evidence="1">
    <location>
        <begin position="113"/>
        <end position="146"/>
    </location>
</feature>
<feature type="transmembrane region" description="Helical" evidence="2">
    <location>
        <begin position="444"/>
        <end position="468"/>
    </location>
</feature>
<dbReference type="AlphaFoldDB" id="A0AAD7CAW7"/>